<dbReference type="PROSITE" id="PS50268">
    <property type="entry name" value="CADHERIN_2"/>
    <property type="match status" value="3"/>
</dbReference>
<dbReference type="KEGG" id="nve:5512085"/>
<keyword evidence="4 13" id="KW-0106">Calcium</keyword>
<reference evidence="18 19" key="1">
    <citation type="journal article" date="2007" name="Science">
        <title>Sea anemone genome reveals ancestral eumetazoan gene repertoire and genomic organization.</title>
        <authorList>
            <person name="Putnam N.H."/>
            <person name="Srivastava M."/>
            <person name="Hellsten U."/>
            <person name="Dirks B."/>
            <person name="Chapman J."/>
            <person name="Salamov A."/>
            <person name="Terry A."/>
            <person name="Shapiro H."/>
            <person name="Lindquist E."/>
            <person name="Kapitonov V.V."/>
            <person name="Jurka J."/>
            <person name="Genikhovich G."/>
            <person name="Grigoriev I.V."/>
            <person name="Lucas S.M."/>
            <person name="Steele R.E."/>
            <person name="Finnerty J.R."/>
            <person name="Technau U."/>
            <person name="Martindale M.Q."/>
            <person name="Rokhsar D.S."/>
        </authorList>
    </citation>
    <scope>NUCLEOTIDE SEQUENCE [LARGE SCALE GENOMIC DNA]</scope>
    <source>
        <strain evidence="19">CH2 X CH6</strain>
    </source>
</reference>
<feature type="chain" id="PRO_5002712396" description="Cadherin domain-containing protein" evidence="16">
    <location>
        <begin position="24"/>
        <end position="1003"/>
    </location>
</feature>
<feature type="domain" description="Cadherin" evidence="17">
    <location>
        <begin position="35"/>
        <end position="130"/>
    </location>
</feature>
<dbReference type="PhylomeDB" id="A7S7D3"/>
<feature type="transmembrane region" description="Helical" evidence="15">
    <location>
        <begin position="906"/>
        <end position="927"/>
    </location>
</feature>
<dbReference type="EMBL" id="DS469592">
    <property type="protein sequence ID" value="EDO40379.1"/>
    <property type="molecule type" value="Genomic_DNA"/>
</dbReference>
<name>A7S7D3_NEMVE</name>
<evidence type="ECO:0000256" key="1">
    <source>
        <dbReference type="ARBA" id="ARBA00022692"/>
    </source>
</evidence>
<dbReference type="Pfam" id="PF13385">
    <property type="entry name" value="Laminin_G_3"/>
    <property type="match status" value="1"/>
</dbReference>
<dbReference type="eggNOG" id="KOG1834">
    <property type="taxonomic scope" value="Eukaryota"/>
</dbReference>
<evidence type="ECO:0000256" key="8">
    <source>
        <dbReference type="ARBA" id="ARBA00023136"/>
    </source>
</evidence>
<protein>
    <recommendedName>
        <fullName evidence="17">Cadherin domain-containing protein</fullName>
    </recommendedName>
</protein>
<organism evidence="18 19">
    <name type="scientific">Nematostella vectensis</name>
    <name type="common">Starlet sea anemone</name>
    <dbReference type="NCBI Taxonomy" id="45351"/>
    <lineage>
        <taxon>Eukaryota</taxon>
        <taxon>Metazoa</taxon>
        <taxon>Cnidaria</taxon>
        <taxon>Anthozoa</taxon>
        <taxon>Hexacorallia</taxon>
        <taxon>Actiniaria</taxon>
        <taxon>Edwardsiidae</taxon>
        <taxon>Nematostella</taxon>
    </lineage>
</organism>
<proteinExistence type="inferred from homology"/>
<feature type="domain" description="Cadherin" evidence="17">
    <location>
        <begin position="241"/>
        <end position="342"/>
    </location>
</feature>
<dbReference type="AlphaFoldDB" id="A7S7D3"/>
<keyword evidence="6 15" id="KW-1133">Transmembrane helix</keyword>
<dbReference type="Gene3D" id="2.60.40.60">
    <property type="entry name" value="Cadherins"/>
    <property type="match status" value="3"/>
</dbReference>
<feature type="compositionally biased region" description="Basic and acidic residues" evidence="14">
    <location>
        <begin position="980"/>
        <end position="997"/>
    </location>
</feature>
<dbReference type="GO" id="GO:0012505">
    <property type="term" value="C:endomembrane system"/>
    <property type="evidence" value="ECO:0007669"/>
    <property type="project" value="UniProtKB-SubCell"/>
</dbReference>
<dbReference type="GO" id="GO:0045211">
    <property type="term" value="C:postsynaptic membrane"/>
    <property type="evidence" value="ECO:0000318"/>
    <property type="project" value="GO_Central"/>
</dbReference>
<sequence length="1003" mass="112662">MLSFKVILTTFCVLAAASAVSEGKKIARESNFQFVEDSYGKALSEYHAVNKKVLHVRATGGKGKIEYSIKEKDTPFSVDAKGHIWLIKALNSDENKFCELTIIAKDAEKRVTTTRVRFDIINMNKHRPQFNKPESEPYICAVTENTRVVRILPKINVTDQDRGEAGKIKRIEVAESGIPFKFNVNDDGSVEVVALKDFDAEKESGYLFDIKAFDGGDPSKTSKPVQVDCRIVDVNEFPPTFESNNVVAVVERGKTYKKILQLTATDKDIGKENGVVCKYVVRTADVPFKITNDGVLYLDKPLGSDAPEYCAFEVAAVDCGGKISVENVNVRVDIKDSCKPGYNMDQLLGKVSIPQCVGKAIITPDLELNECSKEIGVSKFVAKIKLNSNAGKGCDRQRYKASDMYQLCGADKVRDLLPRFGPGKSWTKILQEVESFSNDDATFFFDGEKDHVDIPDDVFPQKLGEEFTISFWMATKDKKKRKSDQVILDSSDANLHNRIHFAVTLKNHNQLFIIHRLESWQGKQNEFFKSTFLYRPDLWKINIADTKWHHFTISVNRSLVSLHIDGQHVGPHRTIPNFRLHASNTKSHAVVGAVWKGKDKKYEKHFRGFLSGMTVRPNKLTSKQTIRCLMGCREHINIGTSLPHGFTATMPRFNTMVIKGTGRPVDFQKILQNLEYQNDLFTPTSGVRNFQIDTTQNGVKLEKISVDIELEKNTKPKIVLIGCGDVQADEERIAGVGVPVCRTLTLRFEGCKAKRESPVNNVMFLDEAVIKVEPALSQHESLNFPVGVRGSTILDDLELEASKTDDGVVIRGVADYKAYERVLREMTYVNKKPKEHPRHTFKFHVSDQNGRFKSNEKVLQISTPRVRPIMANKVRPFNLQLGSSATREERAPVKVIDRGSRMPTGLVPAIIVASACVFLVLVVLGIYRLRKGAVKLEVPASQAEKEEMYWDDTGLSGVRITVNPLQKFQELDLNEDNDSDNGHSDDEDSQIAKKSLEWDESDM</sequence>
<dbReference type="OrthoDB" id="10012272at2759"/>
<feature type="region of interest" description="Disordered" evidence="14">
    <location>
        <begin position="972"/>
        <end position="1003"/>
    </location>
</feature>
<evidence type="ECO:0000313" key="18">
    <source>
        <dbReference type="EMBL" id="EDO40379.1"/>
    </source>
</evidence>
<dbReference type="SUPFAM" id="SSF49899">
    <property type="entry name" value="Concanavalin A-like lectins/glucanases"/>
    <property type="match status" value="1"/>
</dbReference>
<evidence type="ECO:0000256" key="13">
    <source>
        <dbReference type="PROSITE-ProRule" id="PRU00043"/>
    </source>
</evidence>
<accession>A7S7D3</accession>
<evidence type="ECO:0000256" key="2">
    <source>
        <dbReference type="ARBA" id="ARBA00022729"/>
    </source>
</evidence>
<dbReference type="GO" id="GO:0051965">
    <property type="term" value="P:positive regulation of synapse assembly"/>
    <property type="evidence" value="ECO:0000318"/>
    <property type="project" value="GO_Central"/>
</dbReference>
<dbReference type="Gene3D" id="2.60.120.200">
    <property type="match status" value="1"/>
</dbReference>
<keyword evidence="2 16" id="KW-0732">Signal</keyword>
<evidence type="ECO:0000256" key="16">
    <source>
        <dbReference type="SAM" id="SignalP"/>
    </source>
</evidence>
<dbReference type="FunCoup" id="A7S7D3">
    <property type="interactions" value="144"/>
</dbReference>
<keyword evidence="7" id="KW-0770">Synapse</keyword>
<dbReference type="InterPro" id="IPR013320">
    <property type="entry name" value="ConA-like_dom_sf"/>
</dbReference>
<dbReference type="GO" id="GO:0005509">
    <property type="term" value="F:calcium ion binding"/>
    <property type="evidence" value="ECO:0007669"/>
    <property type="project" value="UniProtKB-UniRule"/>
</dbReference>
<comment type="subcellular location">
    <subcellularLocation>
        <location evidence="12">Endomembrane system</location>
        <topology evidence="12">Single-pass type I membrane protein</topology>
    </subcellularLocation>
    <subcellularLocation>
        <location evidence="10">Synapse</location>
    </subcellularLocation>
</comment>
<dbReference type="InterPro" id="IPR045588">
    <property type="entry name" value="CLSTN_C"/>
</dbReference>
<dbReference type="GO" id="GO:0050806">
    <property type="term" value="P:positive regulation of synaptic transmission"/>
    <property type="evidence" value="ECO:0000318"/>
    <property type="project" value="GO_Central"/>
</dbReference>
<evidence type="ECO:0000259" key="17">
    <source>
        <dbReference type="PROSITE" id="PS50268"/>
    </source>
</evidence>
<comment type="similarity">
    <text evidence="11">Belongs to the calsyntenin family.</text>
</comment>
<evidence type="ECO:0000313" key="19">
    <source>
        <dbReference type="Proteomes" id="UP000001593"/>
    </source>
</evidence>
<dbReference type="CDD" id="cd11304">
    <property type="entry name" value="Cadherin_repeat"/>
    <property type="match status" value="3"/>
</dbReference>
<dbReference type="InParanoid" id="A7S7D3"/>
<keyword evidence="3" id="KW-0677">Repeat</keyword>
<dbReference type="Proteomes" id="UP000001593">
    <property type="component" value="Unassembled WGS sequence"/>
</dbReference>
<evidence type="ECO:0000256" key="7">
    <source>
        <dbReference type="ARBA" id="ARBA00023018"/>
    </source>
</evidence>
<evidence type="ECO:0000256" key="6">
    <source>
        <dbReference type="ARBA" id="ARBA00022989"/>
    </source>
</evidence>
<evidence type="ECO:0000256" key="12">
    <source>
        <dbReference type="ARBA" id="ARBA00046288"/>
    </source>
</evidence>
<dbReference type="SMART" id="SM00112">
    <property type="entry name" value="CA"/>
    <property type="match status" value="3"/>
</dbReference>
<evidence type="ECO:0000256" key="11">
    <source>
        <dbReference type="ARBA" id="ARBA00035015"/>
    </source>
</evidence>
<feature type="domain" description="Cadherin" evidence="17">
    <location>
        <begin position="134"/>
        <end position="241"/>
    </location>
</feature>
<feature type="signal peptide" evidence="16">
    <location>
        <begin position="1"/>
        <end position="23"/>
    </location>
</feature>
<dbReference type="OMA" id="YTVQCAM"/>
<evidence type="ECO:0000256" key="3">
    <source>
        <dbReference type="ARBA" id="ARBA00022737"/>
    </source>
</evidence>
<keyword evidence="5" id="KW-0130">Cell adhesion</keyword>
<keyword evidence="8 15" id="KW-0472">Membrane</keyword>
<keyword evidence="19" id="KW-1185">Reference proteome</keyword>
<evidence type="ECO:0000256" key="14">
    <source>
        <dbReference type="SAM" id="MobiDB-lite"/>
    </source>
</evidence>
<dbReference type="SUPFAM" id="SSF49313">
    <property type="entry name" value="Cadherin-like"/>
    <property type="match status" value="3"/>
</dbReference>
<evidence type="ECO:0000256" key="10">
    <source>
        <dbReference type="ARBA" id="ARBA00034103"/>
    </source>
</evidence>
<dbReference type="GO" id="GO:0007156">
    <property type="term" value="P:homophilic cell adhesion via plasma membrane adhesion molecules"/>
    <property type="evidence" value="ECO:0007669"/>
    <property type="project" value="InterPro"/>
</dbReference>
<dbReference type="InterPro" id="IPR015919">
    <property type="entry name" value="Cadherin-like_sf"/>
</dbReference>
<evidence type="ECO:0000256" key="4">
    <source>
        <dbReference type="ARBA" id="ARBA00022837"/>
    </source>
</evidence>
<gene>
    <name evidence="18" type="ORF">NEMVEDRAFT_v1g167342</name>
</gene>
<dbReference type="PANTHER" id="PTHR14139:SF2">
    <property type="entry name" value="CALSYNTENIN-1"/>
    <property type="match status" value="1"/>
</dbReference>
<dbReference type="GO" id="GO:0009986">
    <property type="term" value="C:cell surface"/>
    <property type="evidence" value="ECO:0000318"/>
    <property type="project" value="GO_Central"/>
</dbReference>
<keyword evidence="9" id="KW-0325">Glycoprotein</keyword>
<evidence type="ECO:0000256" key="5">
    <source>
        <dbReference type="ARBA" id="ARBA00022889"/>
    </source>
</evidence>
<dbReference type="Pfam" id="PF19699">
    <property type="entry name" value="CLSTN_C"/>
    <property type="match status" value="1"/>
</dbReference>
<dbReference type="STRING" id="45351.A7S7D3"/>
<dbReference type="HOGENOM" id="CLU_008904_0_0_1"/>
<evidence type="ECO:0000256" key="15">
    <source>
        <dbReference type="SAM" id="Phobius"/>
    </source>
</evidence>
<keyword evidence="1 15" id="KW-0812">Transmembrane</keyword>
<dbReference type="InterPro" id="IPR002126">
    <property type="entry name" value="Cadherin-like_dom"/>
</dbReference>
<dbReference type="PANTHER" id="PTHR14139">
    <property type="entry name" value="CALSYNTENIN"/>
    <property type="match status" value="1"/>
</dbReference>
<dbReference type="PRINTS" id="PR00205">
    <property type="entry name" value="CADHERIN"/>
</dbReference>
<evidence type="ECO:0000256" key="9">
    <source>
        <dbReference type="ARBA" id="ARBA00023180"/>
    </source>
</evidence>